<feature type="transmembrane region" description="Helical" evidence="1">
    <location>
        <begin position="124"/>
        <end position="143"/>
    </location>
</feature>
<proteinExistence type="predicted"/>
<name>A0A1H1MK09_9GAMM</name>
<keyword evidence="1" id="KW-0472">Membrane</keyword>
<feature type="transmembrane region" description="Helical" evidence="1">
    <location>
        <begin position="21"/>
        <end position="46"/>
    </location>
</feature>
<reference evidence="3" key="1">
    <citation type="submission" date="2016-10" db="EMBL/GenBank/DDBJ databases">
        <authorList>
            <person name="Varghese N."/>
            <person name="Submissions S."/>
        </authorList>
    </citation>
    <scope>NUCLEOTIDE SEQUENCE [LARGE SCALE GENOMIC DNA]</scope>
    <source>
        <strain evidence="3">JCM 14963</strain>
    </source>
</reference>
<evidence type="ECO:0000313" key="3">
    <source>
        <dbReference type="Proteomes" id="UP000243413"/>
    </source>
</evidence>
<dbReference type="EMBL" id="LT629763">
    <property type="protein sequence ID" value="SDR87066.1"/>
    <property type="molecule type" value="Genomic_DNA"/>
</dbReference>
<organism evidence="2 3">
    <name type="scientific">Halopseudomonas sabulinigri</name>
    <dbReference type="NCBI Taxonomy" id="472181"/>
    <lineage>
        <taxon>Bacteria</taxon>
        <taxon>Pseudomonadati</taxon>
        <taxon>Pseudomonadota</taxon>
        <taxon>Gammaproteobacteria</taxon>
        <taxon>Pseudomonadales</taxon>
        <taxon>Pseudomonadaceae</taxon>
        <taxon>Halopseudomonas</taxon>
    </lineage>
</organism>
<keyword evidence="1" id="KW-1133">Transmembrane helix</keyword>
<feature type="transmembrane region" description="Helical" evidence="1">
    <location>
        <begin position="96"/>
        <end position="118"/>
    </location>
</feature>
<protein>
    <submittedName>
        <fullName evidence="2">Uncharacterized protein</fullName>
    </submittedName>
</protein>
<sequence>MQGRQAWKYLTRFRAAARLTLPANATAVVGVLISWRTLLILLWPGIAQHAVHVPFSNLSLMVTLRFVPLLLSAVIRPLILVVLLLTGALRPTITRLAIVVVPVVSRLLAIGILLRPLLILPGLLILQAGVIVVLLYPALLAIATRRLAIGLPILLHDDYPWLRRVYLRMLLPGRGVARAGVEVVGTATEQQG</sequence>
<dbReference type="AlphaFoldDB" id="A0A1H1MK09"/>
<keyword evidence="1" id="KW-0812">Transmembrane</keyword>
<dbReference type="Proteomes" id="UP000243413">
    <property type="component" value="Chromosome I"/>
</dbReference>
<gene>
    <name evidence="2" type="ORF">SAMN05216271_0615</name>
</gene>
<evidence type="ECO:0000313" key="2">
    <source>
        <dbReference type="EMBL" id="SDR87066.1"/>
    </source>
</evidence>
<accession>A0A1H1MK09</accession>
<feature type="transmembrane region" description="Helical" evidence="1">
    <location>
        <begin position="66"/>
        <end position="89"/>
    </location>
</feature>
<evidence type="ECO:0000256" key="1">
    <source>
        <dbReference type="SAM" id="Phobius"/>
    </source>
</evidence>